<dbReference type="PANTHER" id="PTHR43459">
    <property type="entry name" value="ENOYL-COA HYDRATASE"/>
    <property type="match status" value="1"/>
</dbReference>
<protein>
    <recommendedName>
        <fullName evidence="4">Enoyl-CoA hydratase</fullName>
    </recommendedName>
</protein>
<organism evidence="2 3">
    <name type="scientific">Sphingopyxis macrogoltabida</name>
    <name type="common">Sphingomonas macrogoltabidus</name>
    <dbReference type="NCBI Taxonomy" id="33050"/>
    <lineage>
        <taxon>Bacteria</taxon>
        <taxon>Pseudomonadati</taxon>
        <taxon>Pseudomonadota</taxon>
        <taxon>Alphaproteobacteria</taxon>
        <taxon>Sphingomonadales</taxon>
        <taxon>Sphingomonadaceae</taxon>
        <taxon>Sphingopyxis</taxon>
    </lineage>
</organism>
<dbReference type="InterPro" id="IPR001753">
    <property type="entry name" value="Enoyl-CoA_hydra/iso"/>
</dbReference>
<dbReference type="CDD" id="cd06558">
    <property type="entry name" value="crotonase-like"/>
    <property type="match status" value="1"/>
</dbReference>
<reference evidence="2 3" key="1">
    <citation type="journal article" date="2015" name="Genome Announc.">
        <title>Complete Genome Sequence of Polypropylene Glycol- and Polyethylene Glycol-Degrading Sphingopyxis macrogoltabida Strain EY-1.</title>
        <authorList>
            <person name="Ohtsubo Y."/>
            <person name="Nagata Y."/>
            <person name="Numata M."/>
            <person name="Tsuchikane K."/>
            <person name="Hosoyama A."/>
            <person name="Yamazoe A."/>
            <person name="Tsuda M."/>
            <person name="Fujita N."/>
            <person name="Kawai F."/>
        </authorList>
    </citation>
    <scope>NUCLEOTIDE SEQUENCE [LARGE SCALE GENOMIC DNA]</scope>
    <source>
        <strain evidence="2 3">EY-1</strain>
    </source>
</reference>
<proteinExistence type="inferred from homology"/>
<dbReference type="AlphaFoldDB" id="A0A0N9UE41"/>
<dbReference type="Gene3D" id="3.90.226.10">
    <property type="entry name" value="2-enoyl-CoA Hydratase, Chain A, domain 1"/>
    <property type="match status" value="1"/>
</dbReference>
<evidence type="ECO:0000313" key="3">
    <source>
        <dbReference type="Proteomes" id="UP000058074"/>
    </source>
</evidence>
<gene>
    <name evidence="2" type="ORF">AN936_15255</name>
</gene>
<dbReference type="InterPro" id="IPR014748">
    <property type="entry name" value="Enoyl-CoA_hydra_C"/>
</dbReference>
<dbReference type="SUPFAM" id="SSF52096">
    <property type="entry name" value="ClpP/crotonase"/>
    <property type="match status" value="1"/>
</dbReference>
<dbReference type="EMBL" id="CP012700">
    <property type="protein sequence ID" value="ALH81660.1"/>
    <property type="molecule type" value="Genomic_DNA"/>
</dbReference>
<dbReference type="OrthoDB" id="9807606at2"/>
<dbReference type="PANTHER" id="PTHR43459:SF3">
    <property type="entry name" value="ENOYL-COA HYDRATASE ECHA15 (ENOYL HYDRASE) (UNSATURATED ACYL-COA HYDRATASE) (CROTONASE)-RELATED"/>
    <property type="match status" value="1"/>
</dbReference>
<evidence type="ECO:0000256" key="1">
    <source>
        <dbReference type="ARBA" id="ARBA00005254"/>
    </source>
</evidence>
<name>A0A0N9UE41_SPHMC</name>
<sequence>MSTTAAYDFEYITVERPAPGIVLLTLNRPERMNATNDVLHSELVRLPALIDADPDARAAVVTGAGSAFCVGGDWADIAGDGNDYANKIRMMRETSQILTALIEMRKPLVSAINGPAAGIGLALGLLADISVVNEEANLSDGHLRIGLAAGDHAAMVWPLLCSMAKAKRYLLTGDKLNGREAERVGLVSDAVPAADVLPLALRYAATLAERSPLAVELSKRALNHWLRDAMPIFEASLGYEMVTAFDPDQTAHVPSRN</sequence>
<evidence type="ECO:0008006" key="4">
    <source>
        <dbReference type="Google" id="ProtNLM"/>
    </source>
</evidence>
<dbReference type="RefSeq" id="WP_054588815.1">
    <property type="nucleotide sequence ID" value="NZ_CP012700.1"/>
</dbReference>
<evidence type="ECO:0000313" key="2">
    <source>
        <dbReference type="EMBL" id="ALH81660.1"/>
    </source>
</evidence>
<dbReference type="Pfam" id="PF00378">
    <property type="entry name" value="ECH_1"/>
    <property type="match status" value="1"/>
</dbReference>
<dbReference type="InterPro" id="IPR029045">
    <property type="entry name" value="ClpP/crotonase-like_dom_sf"/>
</dbReference>
<dbReference type="KEGG" id="smag:AN936_15255"/>
<dbReference type="Proteomes" id="UP000058074">
    <property type="component" value="Chromosome"/>
</dbReference>
<comment type="similarity">
    <text evidence="1">Belongs to the enoyl-CoA hydratase/isomerase family.</text>
</comment>
<accession>A0A0N9UE41</accession>
<dbReference type="PATRIC" id="fig|33050.5.peg.3164"/>
<dbReference type="Gene3D" id="1.10.12.10">
    <property type="entry name" value="Lyase 2-enoyl-coa Hydratase, Chain A, domain 2"/>
    <property type="match status" value="1"/>
</dbReference>
<dbReference type="GO" id="GO:0003824">
    <property type="term" value="F:catalytic activity"/>
    <property type="evidence" value="ECO:0007669"/>
    <property type="project" value="UniProtKB-ARBA"/>
</dbReference>